<dbReference type="AlphaFoldDB" id="A0AAN7B1X3"/>
<evidence type="ECO:0000256" key="9">
    <source>
        <dbReference type="ARBA" id="ARBA00022927"/>
    </source>
</evidence>
<dbReference type="CDD" id="cd00180">
    <property type="entry name" value="PKc"/>
    <property type="match status" value="1"/>
</dbReference>
<dbReference type="InterPro" id="IPR045269">
    <property type="entry name" value="Atg1-like"/>
</dbReference>
<dbReference type="InterPro" id="IPR000719">
    <property type="entry name" value="Prot_kinase_dom"/>
</dbReference>
<dbReference type="PROSITE" id="PS00108">
    <property type="entry name" value="PROTEIN_KINASE_ST"/>
    <property type="match status" value="1"/>
</dbReference>
<comment type="catalytic activity">
    <reaction evidence="12">
        <text>L-threonyl-[protein] + ATP = O-phospho-L-threonyl-[protein] + ADP + H(+)</text>
        <dbReference type="Rhea" id="RHEA:46608"/>
        <dbReference type="Rhea" id="RHEA-COMP:11060"/>
        <dbReference type="Rhea" id="RHEA-COMP:11605"/>
        <dbReference type="ChEBI" id="CHEBI:15378"/>
        <dbReference type="ChEBI" id="CHEBI:30013"/>
        <dbReference type="ChEBI" id="CHEBI:30616"/>
        <dbReference type="ChEBI" id="CHEBI:61977"/>
        <dbReference type="ChEBI" id="CHEBI:456216"/>
        <dbReference type="EC" id="2.7.11.1"/>
    </reaction>
</comment>
<evidence type="ECO:0000256" key="12">
    <source>
        <dbReference type="ARBA" id="ARBA00047899"/>
    </source>
</evidence>
<evidence type="ECO:0000256" key="3">
    <source>
        <dbReference type="ARBA" id="ARBA00022448"/>
    </source>
</evidence>
<evidence type="ECO:0000256" key="11">
    <source>
        <dbReference type="ARBA" id="ARBA00030237"/>
    </source>
</evidence>
<name>A0AAN7B1X3_9PEZI</name>
<feature type="domain" description="Protein kinase" evidence="14">
    <location>
        <begin position="49"/>
        <end position="323"/>
    </location>
</feature>
<dbReference type="GO" id="GO:0005776">
    <property type="term" value="C:autophagosome"/>
    <property type="evidence" value="ECO:0007669"/>
    <property type="project" value="TreeGrafter"/>
</dbReference>
<keyword evidence="16" id="KW-1185">Reference proteome</keyword>
<sequence length="323" mass="37100">MAAVTSQATTDTELPELVRDSELPVIIERDLTIHPQPFTRRSQSREEKWVRETNLGRGGYGEVWLERKVEGDESLPKLRAVKTIRIPENESIFELNGGRGVRELEALAKFSQDNYKDFFVKSYGWYLAPGSLNIAMEFCHHGDLKRYLERVKTIPTQEVQEIALQILGALVSMHRNGFAHRDLKPANVLIKSRPPQDWWVKLCDFGLSKRQEGMDEVSTNRGTPSFEAPETLGFPFTGDPKRANPYFADLWCFGETLYRCHVGSATFEDKKQLFHYQHGERQFPIEKLQQARASGLATNFIHSLMLPNPAERLDTERASRHPW</sequence>
<keyword evidence="10" id="KW-0072">Autophagy</keyword>
<dbReference type="GO" id="GO:0005829">
    <property type="term" value="C:cytosol"/>
    <property type="evidence" value="ECO:0007669"/>
    <property type="project" value="TreeGrafter"/>
</dbReference>
<dbReference type="PROSITE" id="PS50011">
    <property type="entry name" value="PROTEIN_KINASE_DOM"/>
    <property type="match status" value="1"/>
</dbReference>
<keyword evidence="6" id="KW-0547">Nucleotide-binding</keyword>
<dbReference type="GO" id="GO:0010506">
    <property type="term" value="P:regulation of autophagy"/>
    <property type="evidence" value="ECO:0007669"/>
    <property type="project" value="InterPro"/>
</dbReference>
<comment type="catalytic activity">
    <reaction evidence="13">
        <text>L-seryl-[protein] + ATP = O-phospho-L-seryl-[protein] + ADP + H(+)</text>
        <dbReference type="Rhea" id="RHEA:17989"/>
        <dbReference type="Rhea" id="RHEA-COMP:9863"/>
        <dbReference type="Rhea" id="RHEA-COMP:11604"/>
        <dbReference type="ChEBI" id="CHEBI:15378"/>
        <dbReference type="ChEBI" id="CHEBI:29999"/>
        <dbReference type="ChEBI" id="CHEBI:30616"/>
        <dbReference type="ChEBI" id="CHEBI:83421"/>
        <dbReference type="ChEBI" id="CHEBI:456216"/>
        <dbReference type="EC" id="2.7.11.1"/>
    </reaction>
</comment>
<organism evidence="15 16">
    <name type="scientific">Rhypophila decipiens</name>
    <dbReference type="NCBI Taxonomy" id="261697"/>
    <lineage>
        <taxon>Eukaryota</taxon>
        <taxon>Fungi</taxon>
        <taxon>Dikarya</taxon>
        <taxon>Ascomycota</taxon>
        <taxon>Pezizomycotina</taxon>
        <taxon>Sordariomycetes</taxon>
        <taxon>Sordariomycetidae</taxon>
        <taxon>Sordariales</taxon>
        <taxon>Naviculisporaceae</taxon>
        <taxon>Rhypophila</taxon>
    </lineage>
</organism>
<evidence type="ECO:0000256" key="10">
    <source>
        <dbReference type="ARBA" id="ARBA00023006"/>
    </source>
</evidence>
<accession>A0AAN7B1X3</accession>
<keyword evidence="9" id="KW-0653">Protein transport</keyword>
<dbReference type="SMART" id="SM00220">
    <property type="entry name" value="S_TKc"/>
    <property type="match status" value="1"/>
</dbReference>
<evidence type="ECO:0000313" key="16">
    <source>
        <dbReference type="Proteomes" id="UP001301769"/>
    </source>
</evidence>
<dbReference type="Pfam" id="PF00069">
    <property type="entry name" value="Pkinase"/>
    <property type="match status" value="1"/>
</dbReference>
<evidence type="ECO:0000256" key="1">
    <source>
        <dbReference type="ARBA" id="ARBA00004623"/>
    </source>
</evidence>
<proteinExistence type="predicted"/>
<reference evidence="15" key="2">
    <citation type="submission" date="2023-05" db="EMBL/GenBank/DDBJ databases">
        <authorList>
            <consortium name="Lawrence Berkeley National Laboratory"/>
            <person name="Steindorff A."/>
            <person name="Hensen N."/>
            <person name="Bonometti L."/>
            <person name="Westerberg I."/>
            <person name="Brannstrom I.O."/>
            <person name="Guillou S."/>
            <person name="Cros-Aarteil S."/>
            <person name="Calhoun S."/>
            <person name="Haridas S."/>
            <person name="Kuo A."/>
            <person name="Mondo S."/>
            <person name="Pangilinan J."/>
            <person name="Riley R."/>
            <person name="Labutti K."/>
            <person name="Andreopoulos B."/>
            <person name="Lipzen A."/>
            <person name="Chen C."/>
            <person name="Yanf M."/>
            <person name="Daum C."/>
            <person name="Ng V."/>
            <person name="Clum A."/>
            <person name="Ohm R."/>
            <person name="Martin F."/>
            <person name="Silar P."/>
            <person name="Natvig D."/>
            <person name="Lalanne C."/>
            <person name="Gautier V."/>
            <person name="Ament-Velasquez S.L."/>
            <person name="Kruys A."/>
            <person name="Hutchinson M.I."/>
            <person name="Powell A.J."/>
            <person name="Barry K."/>
            <person name="Miller A.N."/>
            <person name="Grigoriev I.V."/>
            <person name="Debuchy R."/>
            <person name="Gladieux P."/>
            <person name="Thoren M.H."/>
            <person name="Johannesson H."/>
        </authorList>
    </citation>
    <scope>NUCLEOTIDE SEQUENCE</scope>
    <source>
        <strain evidence="15">PSN293</strain>
    </source>
</reference>
<dbReference type="EC" id="2.7.11.1" evidence="2"/>
<dbReference type="GO" id="GO:0005524">
    <property type="term" value="F:ATP binding"/>
    <property type="evidence" value="ECO:0007669"/>
    <property type="project" value="UniProtKB-KW"/>
</dbReference>
<gene>
    <name evidence="15" type="ORF">QBC37DRAFT_297743</name>
</gene>
<dbReference type="Gene3D" id="1.10.510.10">
    <property type="entry name" value="Transferase(Phosphotransferase) domain 1"/>
    <property type="match status" value="1"/>
</dbReference>
<evidence type="ECO:0000256" key="8">
    <source>
        <dbReference type="ARBA" id="ARBA00022840"/>
    </source>
</evidence>
<evidence type="ECO:0000256" key="4">
    <source>
        <dbReference type="ARBA" id="ARBA00022527"/>
    </source>
</evidence>
<evidence type="ECO:0000256" key="7">
    <source>
        <dbReference type="ARBA" id="ARBA00022777"/>
    </source>
</evidence>
<keyword evidence="7 15" id="KW-0418">Kinase</keyword>
<comment type="caution">
    <text evidence="15">The sequence shown here is derived from an EMBL/GenBank/DDBJ whole genome shotgun (WGS) entry which is preliminary data.</text>
</comment>
<comment type="subcellular location">
    <subcellularLocation>
        <location evidence="1">Preautophagosomal structure membrane</location>
        <topology evidence="1">Peripheral membrane protein</topology>
    </subcellularLocation>
</comment>
<dbReference type="InterPro" id="IPR008271">
    <property type="entry name" value="Ser/Thr_kinase_AS"/>
</dbReference>
<dbReference type="GO" id="GO:0015031">
    <property type="term" value="P:protein transport"/>
    <property type="evidence" value="ECO:0007669"/>
    <property type="project" value="UniProtKB-KW"/>
</dbReference>
<dbReference type="InterPro" id="IPR011009">
    <property type="entry name" value="Kinase-like_dom_sf"/>
</dbReference>
<dbReference type="EMBL" id="MU858268">
    <property type="protein sequence ID" value="KAK4207893.1"/>
    <property type="molecule type" value="Genomic_DNA"/>
</dbReference>
<dbReference type="GO" id="GO:0000045">
    <property type="term" value="P:autophagosome assembly"/>
    <property type="evidence" value="ECO:0007669"/>
    <property type="project" value="TreeGrafter"/>
</dbReference>
<evidence type="ECO:0000256" key="2">
    <source>
        <dbReference type="ARBA" id="ARBA00012513"/>
    </source>
</evidence>
<evidence type="ECO:0000256" key="6">
    <source>
        <dbReference type="ARBA" id="ARBA00022741"/>
    </source>
</evidence>
<evidence type="ECO:0000313" key="15">
    <source>
        <dbReference type="EMBL" id="KAK4207893.1"/>
    </source>
</evidence>
<evidence type="ECO:0000259" key="14">
    <source>
        <dbReference type="PROSITE" id="PS50011"/>
    </source>
</evidence>
<evidence type="ECO:0000256" key="5">
    <source>
        <dbReference type="ARBA" id="ARBA00022679"/>
    </source>
</evidence>
<keyword evidence="4" id="KW-0723">Serine/threonine-protein kinase</keyword>
<dbReference type="GO" id="GO:0034045">
    <property type="term" value="C:phagophore assembly site membrane"/>
    <property type="evidence" value="ECO:0007669"/>
    <property type="project" value="UniProtKB-SubCell"/>
</dbReference>
<dbReference type="SUPFAM" id="SSF56112">
    <property type="entry name" value="Protein kinase-like (PK-like)"/>
    <property type="match status" value="1"/>
</dbReference>
<dbReference type="GO" id="GO:0004674">
    <property type="term" value="F:protein serine/threonine kinase activity"/>
    <property type="evidence" value="ECO:0007669"/>
    <property type="project" value="UniProtKB-KW"/>
</dbReference>
<keyword evidence="5" id="KW-0808">Transferase</keyword>
<keyword evidence="3" id="KW-0813">Transport</keyword>
<reference evidence="15" key="1">
    <citation type="journal article" date="2023" name="Mol. Phylogenet. Evol.">
        <title>Genome-scale phylogeny and comparative genomics of the fungal order Sordariales.</title>
        <authorList>
            <person name="Hensen N."/>
            <person name="Bonometti L."/>
            <person name="Westerberg I."/>
            <person name="Brannstrom I.O."/>
            <person name="Guillou S."/>
            <person name="Cros-Aarteil S."/>
            <person name="Calhoun S."/>
            <person name="Haridas S."/>
            <person name="Kuo A."/>
            <person name="Mondo S."/>
            <person name="Pangilinan J."/>
            <person name="Riley R."/>
            <person name="LaButti K."/>
            <person name="Andreopoulos B."/>
            <person name="Lipzen A."/>
            <person name="Chen C."/>
            <person name="Yan M."/>
            <person name="Daum C."/>
            <person name="Ng V."/>
            <person name="Clum A."/>
            <person name="Steindorff A."/>
            <person name="Ohm R.A."/>
            <person name="Martin F."/>
            <person name="Silar P."/>
            <person name="Natvig D.O."/>
            <person name="Lalanne C."/>
            <person name="Gautier V."/>
            <person name="Ament-Velasquez S.L."/>
            <person name="Kruys A."/>
            <person name="Hutchinson M.I."/>
            <person name="Powell A.J."/>
            <person name="Barry K."/>
            <person name="Miller A.N."/>
            <person name="Grigoriev I.V."/>
            <person name="Debuchy R."/>
            <person name="Gladieux P."/>
            <person name="Hiltunen Thoren M."/>
            <person name="Johannesson H."/>
        </authorList>
    </citation>
    <scope>NUCLEOTIDE SEQUENCE</scope>
    <source>
        <strain evidence="15">PSN293</strain>
    </source>
</reference>
<keyword evidence="8" id="KW-0067">ATP-binding</keyword>
<dbReference type="PANTHER" id="PTHR24348:SF22">
    <property type="entry name" value="NON-SPECIFIC SERINE_THREONINE PROTEIN KINASE"/>
    <property type="match status" value="1"/>
</dbReference>
<feature type="non-terminal residue" evidence="15">
    <location>
        <position position="323"/>
    </location>
</feature>
<evidence type="ECO:0000256" key="13">
    <source>
        <dbReference type="ARBA" id="ARBA00048679"/>
    </source>
</evidence>
<protein>
    <recommendedName>
        <fullName evidence="2">non-specific serine/threonine protein kinase</fullName>
        <ecNumber evidence="2">2.7.11.1</ecNumber>
    </recommendedName>
    <alternativeName>
        <fullName evidence="11">Autophagy-related protein 1</fullName>
    </alternativeName>
</protein>
<dbReference type="PANTHER" id="PTHR24348">
    <property type="entry name" value="SERINE/THREONINE-PROTEIN KINASE UNC-51-RELATED"/>
    <property type="match status" value="1"/>
</dbReference>
<dbReference type="Proteomes" id="UP001301769">
    <property type="component" value="Unassembled WGS sequence"/>
</dbReference>